<dbReference type="AlphaFoldDB" id="A0A829YAY8"/>
<evidence type="ECO:0000313" key="6">
    <source>
        <dbReference type="EMBL" id="GFE79792.1"/>
    </source>
</evidence>
<dbReference type="NCBIfam" id="TIGR03619">
    <property type="entry name" value="F420_Rv2161c"/>
    <property type="match status" value="1"/>
</dbReference>
<protein>
    <submittedName>
        <fullName evidence="6">LLM class F420-dependent oxidoreductase</fullName>
    </submittedName>
</protein>
<dbReference type="RefSeq" id="WP_161811552.1">
    <property type="nucleotide sequence ID" value="NZ_BLJN01000002.1"/>
</dbReference>
<evidence type="ECO:0000259" key="5">
    <source>
        <dbReference type="Pfam" id="PF00296"/>
    </source>
</evidence>
<name>A0A829YAY8_9GAMM</name>
<dbReference type="SUPFAM" id="SSF51679">
    <property type="entry name" value="Bacterial luciferase-like"/>
    <property type="match status" value="1"/>
</dbReference>
<keyword evidence="1" id="KW-0285">Flavoprotein</keyword>
<keyword evidence="4" id="KW-0503">Monooxygenase</keyword>
<dbReference type="PANTHER" id="PTHR42847:SF4">
    <property type="entry name" value="ALKANESULFONATE MONOOXYGENASE-RELATED"/>
    <property type="match status" value="1"/>
</dbReference>
<keyword evidence="7" id="KW-1185">Reference proteome</keyword>
<accession>A0A829YAY8</accession>
<proteinExistence type="predicted"/>
<dbReference type="InterPro" id="IPR036661">
    <property type="entry name" value="Luciferase-like_sf"/>
</dbReference>
<keyword evidence="2" id="KW-0288">FMN</keyword>
<dbReference type="Proteomes" id="UP000445000">
    <property type="component" value="Unassembled WGS sequence"/>
</dbReference>
<dbReference type="InterPro" id="IPR050172">
    <property type="entry name" value="SsuD_RutA_monooxygenase"/>
</dbReference>
<dbReference type="EMBL" id="BLJN01000002">
    <property type="protein sequence ID" value="GFE79792.1"/>
    <property type="molecule type" value="Genomic_DNA"/>
</dbReference>
<dbReference type="GO" id="GO:0046306">
    <property type="term" value="P:alkanesulfonate catabolic process"/>
    <property type="evidence" value="ECO:0007669"/>
    <property type="project" value="TreeGrafter"/>
</dbReference>
<evidence type="ECO:0000256" key="3">
    <source>
        <dbReference type="ARBA" id="ARBA00023002"/>
    </source>
</evidence>
<dbReference type="InterPro" id="IPR011251">
    <property type="entry name" value="Luciferase-like_dom"/>
</dbReference>
<evidence type="ECO:0000256" key="1">
    <source>
        <dbReference type="ARBA" id="ARBA00022630"/>
    </source>
</evidence>
<organism evidence="6 7">
    <name type="scientific">Steroidobacter agaridevorans</name>
    <dbReference type="NCBI Taxonomy" id="2695856"/>
    <lineage>
        <taxon>Bacteria</taxon>
        <taxon>Pseudomonadati</taxon>
        <taxon>Pseudomonadota</taxon>
        <taxon>Gammaproteobacteria</taxon>
        <taxon>Steroidobacterales</taxon>
        <taxon>Steroidobacteraceae</taxon>
        <taxon>Steroidobacter</taxon>
    </lineage>
</organism>
<dbReference type="Gene3D" id="3.20.20.30">
    <property type="entry name" value="Luciferase-like domain"/>
    <property type="match status" value="1"/>
</dbReference>
<dbReference type="GO" id="GO:0008726">
    <property type="term" value="F:alkanesulfonate monooxygenase activity"/>
    <property type="evidence" value="ECO:0007669"/>
    <property type="project" value="TreeGrafter"/>
</dbReference>
<sequence>MRINVTLPFDQFHDGDEFLTPEAVMEIGATMERVGFAGCNVTDHPCPSGRWLDAGGHHAQDPFVMLSLVAMATCTVRLQTGILVLPYRNPFITARAVATLDAFSRGRVTLGIGAGYMKGEYFALGVDFERRNEIVDEYIDALKAAWTADEFSFKGTNYEARGSRILPRPVQTPHPPLLIGGNSHRAIRRAVEKGDAWYPFFTAPGVSTTSRTSPLTNESDLAVALQYLREHCEKVGRERPPEIILGSLSMIERRFNAEAVLEKIGKLRELGVVGAAVHVQASTRAEWCDLAEHFGEAVLSKLRHGRP</sequence>
<evidence type="ECO:0000313" key="7">
    <source>
        <dbReference type="Proteomes" id="UP000445000"/>
    </source>
</evidence>
<reference evidence="7" key="1">
    <citation type="submission" date="2020-01" db="EMBL/GenBank/DDBJ databases">
        <title>'Steroidobacter agaridevorans' sp. nov., agar-degrading bacteria isolated from rhizosphere soils.</title>
        <authorList>
            <person name="Ikenaga M."/>
            <person name="Kataoka M."/>
            <person name="Murouchi A."/>
            <person name="Katsuragi S."/>
            <person name="Sakai M."/>
        </authorList>
    </citation>
    <scope>NUCLEOTIDE SEQUENCE [LARGE SCALE GENOMIC DNA]</scope>
    <source>
        <strain evidence="7">YU21-B</strain>
    </source>
</reference>
<dbReference type="PANTHER" id="PTHR42847">
    <property type="entry name" value="ALKANESULFONATE MONOOXYGENASE"/>
    <property type="match status" value="1"/>
</dbReference>
<gene>
    <name evidence="6" type="ORF">GCM10011487_17920</name>
</gene>
<dbReference type="Pfam" id="PF00296">
    <property type="entry name" value="Bac_luciferase"/>
    <property type="match status" value="1"/>
</dbReference>
<feature type="domain" description="Luciferase-like" evidence="5">
    <location>
        <begin position="1"/>
        <end position="204"/>
    </location>
</feature>
<keyword evidence="3" id="KW-0560">Oxidoreductase</keyword>
<comment type="caution">
    <text evidence="6">The sequence shown here is derived from an EMBL/GenBank/DDBJ whole genome shotgun (WGS) entry which is preliminary data.</text>
</comment>
<dbReference type="InterPro" id="IPR019921">
    <property type="entry name" value="Lucif-like_OxRdtase_Rv2161c"/>
</dbReference>
<evidence type="ECO:0000256" key="4">
    <source>
        <dbReference type="ARBA" id="ARBA00023033"/>
    </source>
</evidence>
<evidence type="ECO:0000256" key="2">
    <source>
        <dbReference type="ARBA" id="ARBA00022643"/>
    </source>
</evidence>